<proteinExistence type="predicted"/>
<feature type="non-terminal residue" evidence="1">
    <location>
        <position position="66"/>
    </location>
</feature>
<dbReference type="EMBL" id="BMAT01013675">
    <property type="protein sequence ID" value="GFS17995.1"/>
    <property type="molecule type" value="Genomic_DNA"/>
</dbReference>
<evidence type="ECO:0000313" key="1">
    <source>
        <dbReference type="EMBL" id="GFS17995.1"/>
    </source>
</evidence>
<sequence>MSRNEKALPPYAANRRIVKNRCNAALRRAKTTAEEIQDGHLKRTHWWLVSQSSAVKPTLPVVIHTR</sequence>
<gene>
    <name evidence="1" type="ORF">ElyMa_006836500</name>
</gene>
<organism evidence="1 2">
    <name type="scientific">Elysia marginata</name>
    <dbReference type="NCBI Taxonomy" id="1093978"/>
    <lineage>
        <taxon>Eukaryota</taxon>
        <taxon>Metazoa</taxon>
        <taxon>Spiralia</taxon>
        <taxon>Lophotrochozoa</taxon>
        <taxon>Mollusca</taxon>
        <taxon>Gastropoda</taxon>
        <taxon>Heterobranchia</taxon>
        <taxon>Euthyneura</taxon>
        <taxon>Panpulmonata</taxon>
        <taxon>Sacoglossa</taxon>
        <taxon>Placobranchoidea</taxon>
        <taxon>Plakobranchidae</taxon>
        <taxon>Elysia</taxon>
    </lineage>
</organism>
<dbReference type="AlphaFoldDB" id="A0AAV4J6S9"/>
<protein>
    <submittedName>
        <fullName evidence="1">Uncharacterized protein</fullName>
    </submittedName>
</protein>
<evidence type="ECO:0000313" key="2">
    <source>
        <dbReference type="Proteomes" id="UP000762676"/>
    </source>
</evidence>
<reference evidence="1 2" key="1">
    <citation type="journal article" date="2021" name="Elife">
        <title>Chloroplast acquisition without the gene transfer in kleptoplastic sea slugs, Plakobranchus ocellatus.</title>
        <authorList>
            <person name="Maeda T."/>
            <person name="Takahashi S."/>
            <person name="Yoshida T."/>
            <person name="Shimamura S."/>
            <person name="Takaki Y."/>
            <person name="Nagai Y."/>
            <person name="Toyoda A."/>
            <person name="Suzuki Y."/>
            <person name="Arimoto A."/>
            <person name="Ishii H."/>
            <person name="Satoh N."/>
            <person name="Nishiyama T."/>
            <person name="Hasebe M."/>
            <person name="Maruyama T."/>
            <person name="Minagawa J."/>
            <person name="Obokata J."/>
            <person name="Shigenobu S."/>
        </authorList>
    </citation>
    <scope>NUCLEOTIDE SEQUENCE [LARGE SCALE GENOMIC DNA]</scope>
</reference>
<name>A0AAV4J6S9_9GAST</name>
<accession>A0AAV4J6S9</accession>
<comment type="caution">
    <text evidence="1">The sequence shown here is derived from an EMBL/GenBank/DDBJ whole genome shotgun (WGS) entry which is preliminary data.</text>
</comment>
<dbReference type="Proteomes" id="UP000762676">
    <property type="component" value="Unassembled WGS sequence"/>
</dbReference>
<keyword evidence="2" id="KW-1185">Reference proteome</keyword>